<proteinExistence type="inferred from homology"/>
<keyword evidence="5" id="KW-0227">DNA damage</keyword>
<evidence type="ECO:0000256" key="3">
    <source>
        <dbReference type="ARBA" id="ARBA00022737"/>
    </source>
</evidence>
<reference evidence="8" key="1">
    <citation type="journal article" date="2023" name="Genome Biol. Evol.">
        <title>First Whole Genome Sequence and Flow Cytometry Genome Size Data for the Lichen-Forming Fungus Ramalina farinacea (Ascomycota).</title>
        <authorList>
            <person name="Llewellyn T."/>
            <person name="Mian S."/>
            <person name="Hill R."/>
            <person name="Leitch I.J."/>
            <person name="Gaya E."/>
        </authorList>
    </citation>
    <scope>NUCLEOTIDE SEQUENCE</scope>
    <source>
        <strain evidence="8">LIQ254RAFAR</strain>
    </source>
</reference>
<dbReference type="GO" id="GO:0016226">
    <property type="term" value="P:iron-sulfur cluster assembly"/>
    <property type="evidence" value="ECO:0007669"/>
    <property type="project" value="UniProtKB-UniRule"/>
</dbReference>
<name>A0AA43QTG9_9LECA</name>
<comment type="caution">
    <text evidence="8">The sequence shown here is derived from an EMBL/GenBank/DDBJ whole genome shotgun (WGS) entry which is preliminary data.</text>
</comment>
<comment type="subcellular location">
    <subcellularLocation>
        <location evidence="1 5">Nucleus</location>
    </subcellularLocation>
</comment>
<keyword evidence="3" id="KW-0677">Repeat</keyword>
<dbReference type="InterPro" id="IPR016024">
    <property type="entry name" value="ARM-type_fold"/>
</dbReference>
<comment type="function">
    <text evidence="5">Key component of the cytosolic iron-sulfur protein assembly (CIA) complex, a multiprotein complex that mediates the incorporation of iron-sulfur cluster into apoproteins specifically involved in DNA metabolism and genomic integrity. In the CIA complex, MMS19 acts as an adapter between early-acting CIA components and a subset of cellular target iron-sulfur proteins.</text>
</comment>
<organism evidence="8 9">
    <name type="scientific">Ramalina farinacea</name>
    <dbReference type="NCBI Taxonomy" id="258253"/>
    <lineage>
        <taxon>Eukaryota</taxon>
        <taxon>Fungi</taxon>
        <taxon>Dikarya</taxon>
        <taxon>Ascomycota</taxon>
        <taxon>Pezizomycotina</taxon>
        <taxon>Lecanoromycetes</taxon>
        <taxon>OSLEUM clade</taxon>
        <taxon>Lecanoromycetidae</taxon>
        <taxon>Lecanorales</taxon>
        <taxon>Lecanorineae</taxon>
        <taxon>Ramalinaceae</taxon>
        <taxon>Ramalina</taxon>
    </lineage>
</organism>
<dbReference type="GO" id="GO:0006281">
    <property type="term" value="P:DNA repair"/>
    <property type="evidence" value="ECO:0007669"/>
    <property type="project" value="UniProtKB-UniRule"/>
</dbReference>
<dbReference type="PANTHER" id="PTHR12891:SF0">
    <property type="entry name" value="MMS19 NUCLEOTIDE EXCISION REPAIR PROTEIN HOMOLOG"/>
    <property type="match status" value="1"/>
</dbReference>
<evidence type="ECO:0000259" key="7">
    <source>
        <dbReference type="Pfam" id="PF14500"/>
    </source>
</evidence>
<dbReference type="Gene3D" id="1.25.10.10">
    <property type="entry name" value="Leucine-rich Repeat Variant"/>
    <property type="match status" value="2"/>
</dbReference>
<dbReference type="InterPro" id="IPR029240">
    <property type="entry name" value="MMS19_N"/>
</dbReference>
<dbReference type="EMBL" id="JAPUFD010000014">
    <property type="protein sequence ID" value="MDI1491394.1"/>
    <property type="molecule type" value="Genomic_DNA"/>
</dbReference>
<dbReference type="InterPro" id="IPR039920">
    <property type="entry name" value="MMS19"/>
</dbReference>
<evidence type="ECO:0000313" key="8">
    <source>
        <dbReference type="EMBL" id="MDI1491394.1"/>
    </source>
</evidence>
<dbReference type="Pfam" id="PF12460">
    <property type="entry name" value="MMS19_C"/>
    <property type="match status" value="1"/>
</dbReference>
<sequence>MTDVQRFLLSINSDNQKAHSIAKETAQGIRILTPSAAITLTCEALQNKEKSLIDVVESLGEYINDEDNANRARTIEYLSQVIGSLPPAFLSRQQIQVLCQFLCDRIEDGGSIGGLKKLHAMERYNGEMATMTFRALLAHFQDLQLRSQAQRLQVYDLLNAMMSSHRRALRSLGEEAIVGITDLVANEKDPRNLMVVFSVLKVVMVEWDISAHAETLFDSVFCYFPITFRPQPDDPYGITAHDLKARLRACIAASGRFAPYAFPQLLDKLDSTSPNVKKDVLQTLTACATSYSLTTVSNYSVTLWDSIKFEILNVQEEDLAEEALKVLQAIANRLGQGLQSTDLKTPLATYLRPITKECNEQLQEPQHKQAKPVGQILSAIGIASPVAFYLIIRSVLPPLSTLYQGADSIAKQRALLEVLVQLLDSAIAVYGSPSIPAPKTSIDNPLTPFKDRLFELNSQALMSTAIEEVSFRVVALRALLRLCLLQNYLQENEIGMVVQYLDDIALSEGPVGRDDLRKEAIQALVQISRIKSHLIMNITFPAFLARLPDSSPPNHRDFLITLEGLAQISVDNFVADTLVRRLLNRLDVVLANDGSPAYPQAMLATIHYVLTRRNLEADPNLQTYFEKIVIALVTRVAKAASGQAPVTALNEEATLEILGRLTTLIIRALGTHKQSSVALQCYSLFTEEGSFSPAPFHEHVPGPCRSLMIVSTAVLAGLPATVQLEYAETDGASLESLLAELVRLALAEESLAVRQAILRQIGLLMNKFMSSTEISAATTTLYKLIAGIAETTTPMENAVRAVYWMSKALILRTVQIDEVLSRLLNLLTSSTSGASSARGFGLLLAPDEILSKDNGATIRLLAKQKVFNICTPRIAQGFRATDSATVKANYLIALSGILKYMPTEVIMQEVDKLLPLLLQSIDLEDSDVKAATIQTLTVISLESPAAVETHVGSLVSRLLKASSNLAVNGASVRLNALVCLRGFPGRVKDTTLLPHRNNVIRSLMAVLDDPKRNVRKEAVECRAAWFNMDEPQSD</sequence>
<keyword evidence="4 5" id="KW-0539">Nucleus</keyword>
<evidence type="ECO:0000256" key="2">
    <source>
        <dbReference type="ARBA" id="ARBA00009340"/>
    </source>
</evidence>
<feature type="domain" description="MMS19 N-terminal" evidence="7">
    <location>
        <begin position="56"/>
        <end position="313"/>
    </location>
</feature>
<dbReference type="PANTHER" id="PTHR12891">
    <property type="entry name" value="DNA REPAIR/TRANSCRIPTION PROTEIN MET18/MMS19"/>
    <property type="match status" value="1"/>
</dbReference>
<keyword evidence="9" id="KW-1185">Reference proteome</keyword>
<dbReference type="Proteomes" id="UP001161017">
    <property type="component" value="Unassembled WGS sequence"/>
</dbReference>
<evidence type="ECO:0000313" key="9">
    <source>
        <dbReference type="Proteomes" id="UP001161017"/>
    </source>
</evidence>
<comment type="similarity">
    <text evidence="2 5">Belongs to the MET18/MMS19 family.</text>
</comment>
<dbReference type="AlphaFoldDB" id="A0AA43QTG9"/>
<dbReference type="SUPFAM" id="SSF48371">
    <property type="entry name" value="ARM repeat"/>
    <property type="match status" value="1"/>
</dbReference>
<accession>A0AA43QTG9</accession>
<dbReference type="GO" id="GO:0097361">
    <property type="term" value="C:cytosolic [4Fe-4S] assembly targeting complex"/>
    <property type="evidence" value="ECO:0007669"/>
    <property type="project" value="UniProtKB-UniRule"/>
</dbReference>
<evidence type="ECO:0000259" key="6">
    <source>
        <dbReference type="Pfam" id="PF12460"/>
    </source>
</evidence>
<feature type="domain" description="MMS19 C-terminal" evidence="6">
    <location>
        <begin position="561"/>
        <end position="983"/>
    </location>
</feature>
<keyword evidence="5" id="KW-0234">DNA repair</keyword>
<dbReference type="InterPro" id="IPR024687">
    <property type="entry name" value="MMS19_C"/>
</dbReference>
<dbReference type="GO" id="GO:0051604">
    <property type="term" value="P:protein maturation"/>
    <property type="evidence" value="ECO:0007669"/>
    <property type="project" value="UniProtKB-UniRule"/>
</dbReference>
<dbReference type="GO" id="GO:0005634">
    <property type="term" value="C:nucleus"/>
    <property type="evidence" value="ECO:0007669"/>
    <property type="project" value="UniProtKB-SubCell"/>
</dbReference>
<evidence type="ECO:0000256" key="1">
    <source>
        <dbReference type="ARBA" id="ARBA00004123"/>
    </source>
</evidence>
<protein>
    <recommendedName>
        <fullName evidence="5">MMS19 nucleotide excision repair protein</fullName>
    </recommendedName>
</protein>
<dbReference type="InterPro" id="IPR011989">
    <property type="entry name" value="ARM-like"/>
</dbReference>
<evidence type="ECO:0000256" key="5">
    <source>
        <dbReference type="RuleBase" id="RU367072"/>
    </source>
</evidence>
<gene>
    <name evidence="8" type="ORF">OHK93_002603</name>
</gene>
<dbReference type="Pfam" id="PF14500">
    <property type="entry name" value="MMS19_N"/>
    <property type="match status" value="1"/>
</dbReference>
<evidence type="ECO:0000256" key="4">
    <source>
        <dbReference type="ARBA" id="ARBA00023242"/>
    </source>
</evidence>